<dbReference type="SUPFAM" id="SSF52058">
    <property type="entry name" value="L domain-like"/>
    <property type="match status" value="1"/>
</dbReference>
<evidence type="ECO:0000259" key="1">
    <source>
        <dbReference type="Pfam" id="PF24048"/>
    </source>
</evidence>
<dbReference type="InterPro" id="IPR057125">
    <property type="entry name" value="NXF1/2/3/5-like_LRR"/>
</dbReference>
<gene>
    <name evidence="2" type="primary">NXF1_1</name>
    <name evidence="2" type="ORF">Ciccas_003890</name>
</gene>
<dbReference type="Proteomes" id="UP001626550">
    <property type="component" value="Unassembled WGS sequence"/>
</dbReference>
<dbReference type="InterPro" id="IPR030217">
    <property type="entry name" value="NXF_fam"/>
</dbReference>
<dbReference type="InterPro" id="IPR032675">
    <property type="entry name" value="LRR_dom_sf"/>
</dbReference>
<comment type="caution">
    <text evidence="2">The sequence shown here is derived from an EMBL/GenBank/DDBJ whole genome shotgun (WGS) entry which is preliminary data.</text>
</comment>
<dbReference type="PANTHER" id="PTHR10662:SF22">
    <property type="entry name" value="NUCLEAR RNA EXPORT FACTOR 1"/>
    <property type="match status" value="1"/>
</dbReference>
<protein>
    <submittedName>
        <fullName evidence="2">Nuclear RNA export factor</fullName>
    </submittedName>
</protein>
<evidence type="ECO:0000313" key="2">
    <source>
        <dbReference type="EMBL" id="KAL3317456.1"/>
    </source>
</evidence>
<organism evidence="2 3">
    <name type="scientific">Cichlidogyrus casuarinus</name>
    <dbReference type="NCBI Taxonomy" id="1844966"/>
    <lineage>
        <taxon>Eukaryota</taxon>
        <taxon>Metazoa</taxon>
        <taxon>Spiralia</taxon>
        <taxon>Lophotrochozoa</taxon>
        <taxon>Platyhelminthes</taxon>
        <taxon>Monogenea</taxon>
        <taxon>Monopisthocotylea</taxon>
        <taxon>Dactylogyridea</taxon>
        <taxon>Ancyrocephalidae</taxon>
        <taxon>Cichlidogyrus</taxon>
    </lineage>
</organism>
<dbReference type="AlphaFoldDB" id="A0ABD2QFB7"/>
<dbReference type="PANTHER" id="PTHR10662">
    <property type="entry name" value="NUCLEAR RNA EXPORT FACTOR"/>
    <property type="match status" value="1"/>
</dbReference>
<dbReference type="Pfam" id="PF24048">
    <property type="entry name" value="LRR_NXF1-5"/>
    <property type="match status" value="1"/>
</dbReference>
<name>A0ABD2QFB7_9PLAT</name>
<evidence type="ECO:0000313" key="3">
    <source>
        <dbReference type="Proteomes" id="UP001626550"/>
    </source>
</evidence>
<proteinExistence type="predicted"/>
<accession>A0ABD2QFB7</accession>
<reference evidence="2 3" key="1">
    <citation type="submission" date="2024-11" db="EMBL/GenBank/DDBJ databases">
        <title>Adaptive evolution of stress response genes in parasites aligns with host niche diversity.</title>
        <authorList>
            <person name="Hahn C."/>
            <person name="Resl P."/>
        </authorList>
    </citation>
    <scope>NUCLEOTIDE SEQUENCE [LARGE SCALE GENOMIC DNA]</scope>
    <source>
        <strain evidence="2">EGGRZ-B1_66</strain>
        <tissue evidence="2">Body</tissue>
    </source>
</reference>
<feature type="domain" description="NXF1/2/3/5-like leucine-rich repeat" evidence="1">
    <location>
        <begin position="141"/>
        <end position="254"/>
    </location>
</feature>
<dbReference type="Gene3D" id="3.80.10.10">
    <property type="entry name" value="Ribonuclease Inhibitor"/>
    <property type="match status" value="1"/>
</dbReference>
<keyword evidence="3" id="KW-1185">Reference proteome</keyword>
<sequence length="269" mass="29968">MSRPWHKKSVNMSWVRDQGLSNTGENATASGEVWLKIILIYGAQLPRDWLTETLGSALGSQLKLYNVYTEQKNLVVFVKIRRKQLSEFRASLGHLREPSEVKPLSCDCNVVNEPGLAPPQPDSPHILPSDWTDILKECISHRYQSTARTLDLSNLHGDHELMSQGLFLALNKIPVANTVCQLLIGNKTSLATLNLANNRLVSTVNFKDLVNPDILVEHLDLSLNPLNGIDSLSHFKGLRGLVSLDISETPIMSQHRLSDSALIGYVIYQ</sequence>
<dbReference type="EMBL" id="JBJKFK010000380">
    <property type="protein sequence ID" value="KAL3317456.1"/>
    <property type="molecule type" value="Genomic_DNA"/>
</dbReference>